<dbReference type="InterPro" id="IPR032830">
    <property type="entry name" value="XPB/Ssl2_N"/>
</dbReference>
<dbReference type="EMBL" id="AP024601">
    <property type="protein sequence ID" value="BCU82620.1"/>
    <property type="molecule type" value="Genomic_DNA"/>
</dbReference>
<keyword evidence="3" id="KW-1185">Reference proteome</keyword>
<evidence type="ECO:0000313" key="3">
    <source>
        <dbReference type="Proteomes" id="UP000677436"/>
    </source>
</evidence>
<reference evidence="2" key="2">
    <citation type="journal article" date="2021" name="Microbiol. Resour. Announc.">
        <title>Complete Genome Sequence of Polycladomyces abyssicola JIR-001T, Isolated from Hemipelagic Sediment in Deep Seawater.</title>
        <authorList>
            <person name="Tsubouchi T."/>
            <person name="Kaneko Y."/>
        </authorList>
    </citation>
    <scope>NUCLEOTIDE SEQUENCE</scope>
    <source>
        <strain evidence="2">JIR-001</strain>
    </source>
</reference>
<dbReference type="KEGG" id="pabs:JIR001_24030"/>
<sequence length="634" mass="73031">MNITLCFRSLSPSVRSRIAEWHGLADEEAERLPERLSDTEFLRKIREGMDEAEQAWMDHFTFVVGSGVWSGRDLGKREGVRFLPSVSLRVALLRLRQKGLVYAVRSAGGQLGHLCPEEVRRAWFRLRWGEQRTIRPVFDVQAEELAGGGLYQDLFQFLILIHQHSPRLTQDGRLYKRTAQKWNAELEIETEALHHTPWDTNGESDDQPPALKLVWHLAHDWDLVEVVEDRLVLREAVVREWLHMSERVAQRRLYDWVKRRLLQDNPGREAWWWGLEEAGRDWTPVDGGGNSVPYGEKPNLSQIRQWLRSLQAMGWVDLGRNRKRSYWRWSNCSPFADHLVETADKGFVKPDFEVLIPFTFPMAERWQLAQFADYVGGDRMLTYLLTVESVRRGRAQGMSTGEILSALEQIGDSPLPDNVRIGVGQWAAQAGRITFRTCVLLECQDERLADELEQHPEIGPRLQKRISPTAFQVTAEEIAQLQELLDGQGYPFLPGLLEETEKMWWRLPPPPSLGSVGSRFSDRAMGKAGQLVDAYPEINEAVPGIQHLPRMWTSGLRAYHRTTVLDMVRKAAEWDLEMMATREGAEPIQFFPKQVDNVGGHWLIRGQNRRGGEDHWKLEELSAVQILIPDELRR</sequence>
<accession>A0A8D5ZND8</accession>
<gene>
    <name evidence="2" type="ORF">JIR001_24030</name>
</gene>
<reference evidence="2" key="1">
    <citation type="journal article" date="2013" name="Int. J. Syst. Evol. Microbiol.">
        <title>Polycladomyces abyssicola gen. nov., sp. nov., a thermophilic filamentous bacterium isolated from hemipelagic sediment.</title>
        <authorList>
            <person name="Tsubouchi T."/>
            <person name="Shimane Y."/>
            <person name="Mori K."/>
            <person name="Usui K."/>
            <person name="Hiraki T."/>
            <person name="Tame A."/>
            <person name="Uematsu K."/>
            <person name="Maruyama T."/>
            <person name="Hatada Y."/>
        </authorList>
    </citation>
    <scope>NUCLEOTIDE SEQUENCE</scope>
    <source>
        <strain evidence="2">JIR-001</strain>
    </source>
</reference>
<dbReference type="RefSeq" id="WP_212772938.1">
    <property type="nucleotide sequence ID" value="NZ_AP024601.1"/>
</dbReference>
<protein>
    <recommendedName>
        <fullName evidence="1">Helicase XPB/Ssl2 N-terminal domain-containing protein</fullName>
    </recommendedName>
</protein>
<dbReference type="AlphaFoldDB" id="A0A8D5ZND8"/>
<organism evidence="2 3">
    <name type="scientific">Polycladomyces abyssicola</name>
    <dbReference type="NCBI Taxonomy" id="1125966"/>
    <lineage>
        <taxon>Bacteria</taxon>
        <taxon>Bacillati</taxon>
        <taxon>Bacillota</taxon>
        <taxon>Bacilli</taxon>
        <taxon>Bacillales</taxon>
        <taxon>Thermoactinomycetaceae</taxon>
        <taxon>Polycladomyces</taxon>
    </lineage>
</organism>
<evidence type="ECO:0000313" key="2">
    <source>
        <dbReference type="EMBL" id="BCU82620.1"/>
    </source>
</evidence>
<evidence type="ECO:0000259" key="1">
    <source>
        <dbReference type="Pfam" id="PF13625"/>
    </source>
</evidence>
<name>A0A8D5ZND8_9BACL</name>
<dbReference type="Proteomes" id="UP000677436">
    <property type="component" value="Chromosome"/>
</dbReference>
<dbReference type="Pfam" id="PF13625">
    <property type="entry name" value="Helicase_C_3"/>
    <property type="match status" value="1"/>
</dbReference>
<feature type="domain" description="Helicase XPB/Ssl2 N-terminal" evidence="1">
    <location>
        <begin position="348"/>
        <end position="466"/>
    </location>
</feature>
<proteinExistence type="predicted"/>